<protein>
    <submittedName>
        <fullName evidence="2">Uncharacterized protein</fullName>
    </submittedName>
</protein>
<accession>A0A914Q8K1</accession>
<dbReference type="WBParaSite" id="PDA_v2.g23480.t1">
    <property type="protein sequence ID" value="PDA_v2.g23480.t1"/>
    <property type="gene ID" value="PDA_v2.g23480"/>
</dbReference>
<evidence type="ECO:0000313" key="1">
    <source>
        <dbReference type="Proteomes" id="UP000887578"/>
    </source>
</evidence>
<reference evidence="2" key="1">
    <citation type="submission" date="2022-11" db="UniProtKB">
        <authorList>
            <consortium name="WormBaseParasite"/>
        </authorList>
    </citation>
    <scope>IDENTIFICATION</scope>
</reference>
<evidence type="ECO:0000313" key="2">
    <source>
        <dbReference type="WBParaSite" id="PDA_v2.g23480.t1"/>
    </source>
</evidence>
<dbReference type="AlphaFoldDB" id="A0A914Q8K1"/>
<organism evidence="1 2">
    <name type="scientific">Panagrolaimus davidi</name>
    <dbReference type="NCBI Taxonomy" id="227884"/>
    <lineage>
        <taxon>Eukaryota</taxon>
        <taxon>Metazoa</taxon>
        <taxon>Ecdysozoa</taxon>
        <taxon>Nematoda</taxon>
        <taxon>Chromadorea</taxon>
        <taxon>Rhabditida</taxon>
        <taxon>Tylenchina</taxon>
        <taxon>Panagrolaimomorpha</taxon>
        <taxon>Panagrolaimoidea</taxon>
        <taxon>Panagrolaimidae</taxon>
        <taxon>Panagrolaimus</taxon>
    </lineage>
</organism>
<sequence length="252" mass="28335">MLAGIIHGVKVPPQWVWDLALQPLTSDMEVLKAGIPFTRSDGSKVIIKGIITDVVASQIVYQHCSHAAYGYGCTACDIFPVRGENAQRWSLKSGNLREETGNRVGLAVVDTTFCKLAPESAVRLDGLHVLDEGLCKTLMNLLFNQFKIVEEIKNEINRTMLKYGASTLYLKCNAHEMRRLFTLTIPILFASDPKNEKFQAACLFWMLCRILYSKYLNEKMIEEIVPVFQQLGEIMEKTFGNAFKTIKGHASL</sequence>
<name>A0A914Q8K1_9BILA</name>
<dbReference type="Proteomes" id="UP000887578">
    <property type="component" value="Unplaced"/>
</dbReference>
<keyword evidence="1" id="KW-1185">Reference proteome</keyword>
<proteinExistence type="predicted"/>